<evidence type="ECO:0000313" key="1">
    <source>
        <dbReference type="EMBL" id="GJS63347.1"/>
    </source>
</evidence>
<gene>
    <name evidence="1" type="ORF">Tco_0677911</name>
</gene>
<reference evidence="1" key="1">
    <citation type="journal article" date="2022" name="Int. J. Mol. Sci.">
        <title>Draft Genome of Tanacetum Coccineum: Genomic Comparison of Closely Related Tanacetum-Family Plants.</title>
        <authorList>
            <person name="Yamashiro T."/>
            <person name="Shiraishi A."/>
            <person name="Nakayama K."/>
            <person name="Satake H."/>
        </authorList>
    </citation>
    <scope>NUCLEOTIDE SEQUENCE</scope>
</reference>
<reference evidence="1" key="2">
    <citation type="submission" date="2022-01" db="EMBL/GenBank/DDBJ databases">
        <authorList>
            <person name="Yamashiro T."/>
            <person name="Shiraishi A."/>
            <person name="Satake H."/>
            <person name="Nakayama K."/>
        </authorList>
    </citation>
    <scope>NUCLEOTIDE SEQUENCE</scope>
</reference>
<evidence type="ECO:0000313" key="2">
    <source>
        <dbReference type="Proteomes" id="UP001151760"/>
    </source>
</evidence>
<dbReference type="EMBL" id="BQNB010009423">
    <property type="protein sequence ID" value="GJS63347.1"/>
    <property type="molecule type" value="Genomic_DNA"/>
</dbReference>
<keyword evidence="2" id="KW-1185">Reference proteome</keyword>
<accession>A0ABQ4XDH7</accession>
<proteinExistence type="predicted"/>
<sequence>MRLITGTIPIAIACSKYLLNDIGFVNGSTTLSSVRTFLRTILRSLSHSISIGLLFDGTTFRSPLINFLIQTASIEASAATMYSAFVEDIAIVLYLALF</sequence>
<comment type="caution">
    <text evidence="1">The sequence shown here is derived from an EMBL/GenBank/DDBJ whole genome shotgun (WGS) entry which is preliminary data.</text>
</comment>
<dbReference type="Proteomes" id="UP001151760">
    <property type="component" value="Unassembled WGS sequence"/>
</dbReference>
<organism evidence="1 2">
    <name type="scientific">Tanacetum coccineum</name>
    <dbReference type="NCBI Taxonomy" id="301880"/>
    <lineage>
        <taxon>Eukaryota</taxon>
        <taxon>Viridiplantae</taxon>
        <taxon>Streptophyta</taxon>
        <taxon>Embryophyta</taxon>
        <taxon>Tracheophyta</taxon>
        <taxon>Spermatophyta</taxon>
        <taxon>Magnoliopsida</taxon>
        <taxon>eudicotyledons</taxon>
        <taxon>Gunneridae</taxon>
        <taxon>Pentapetalae</taxon>
        <taxon>asterids</taxon>
        <taxon>campanulids</taxon>
        <taxon>Asterales</taxon>
        <taxon>Asteraceae</taxon>
        <taxon>Asteroideae</taxon>
        <taxon>Anthemideae</taxon>
        <taxon>Anthemidinae</taxon>
        <taxon>Tanacetum</taxon>
    </lineage>
</organism>
<name>A0ABQ4XDH7_9ASTR</name>
<protein>
    <submittedName>
        <fullName evidence="1">Uncharacterized protein</fullName>
    </submittedName>
</protein>